<dbReference type="InterPro" id="IPR002994">
    <property type="entry name" value="Surf1/Shy1"/>
</dbReference>
<comment type="caution">
    <text evidence="6">Lacks conserved residue(s) required for the propagation of feature annotation.</text>
</comment>
<reference evidence="8" key="1">
    <citation type="journal article" date="2019" name="Int. J. Syst. Evol. Microbiol.">
        <title>The Global Catalogue of Microorganisms (GCM) 10K type strain sequencing project: providing services to taxonomists for standard genome sequencing and annotation.</title>
        <authorList>
            <consortium name="The Broad Institute Genomics Platform"/>
            <consortium name="The Broad Institute Genome Sequencing Center for Infectious Disease"/>
            <person name="Wu L."/>
            <person name="Ma J."/>
        </authorList>
    </citation>
    <scope>NUCLEOTIDE SEQUENCE [LARGE SCALE GENOMIC DNA]</scope>
    <source>
        <strain evidence="8">CGMCC 4.7241</strain>
    </source>
</reference>
<dbReference type="PANTHER" id="PTHR23427">
    <property type="entry name" value="SURFEIT LOCUS PROTEIN"/>
    <property type="match status" value="1"/>
</dbReference>
<dbReference type="Pfam" id="PF02104">
    <property type="entry name" value="SURF1"/>
    <property type="match status" value="1"/>
</dbReference>
<evidence type="ECO:0000256" key="6">
    <source>
        <dbReference type="RuleBase" id="RU363076"/>
    </source>
</evidence>
<comment type="caution">
    <text evidence="7">The sequence shown here is derived from an EMBL/GenBank/DDBJ whole genome shotgun (WGS) entry which is preliminary data.</text>
</comment>
<keyword evidence="3 6" id="KW-0812">Transmembrane</keyword>
<name>A0ABV7YIJ5_9ACTN</name>
<keyword evidence="6" id="KW-1003">Cell membrane</keyword>
<comment type="subcellular location">
    <subcellularLocation>
        <location evidence="6">Cell membrane</location>
        <topology evidence="6">Multi-pass membrane protein</topology>
    </subcellularLocation>
    <subcellularLocation>
        <location evidence="1">Membrane</location>
    </subcellularLocation>
</comment>
<keyword evidence="5 6" id="KW-0472">Membrane</keyword>
<gene>
    <name evidence="7" type="ORF">ACFOUW_30380</name>
</gene>
<keyword evidence="4 6" id="KW-1133">Transmembrane helix</keyword>
<evidence type="ECO:0000256" key="3">
    <source>
        <dbReference type="ARBA" id="ARBA00022692"/>
    </source>
</evidence>
<proteinExistence type="inferred from homology"/>
<dbReference type="Proteomes" id="UP001595699">
    <property type="component" value="Unassembled WGS sequence"/>
</dbReference>
<dbReference type="EMBL" id="JBHRZH010000036">
    <property type="protein sequence ID" value="MFC3765176.1"/>
    <property type="molecule type" value="Genomic_DNA"/>
</dbReference>
<dbReference type="InterPro" id="IPR045214">
    <property type="entry name" value="Surf1/Surf4"/>
</dbReference>
<evidence type="ECO:0000256" key="5">
    <source>
        <dbReference type="ARBA" id="ARBA00023136"/>
    </source>
</evidence>
<evidence type="ECO:0000313" key="8">
    <source>
        <dbReference type="Proteomes" id="UP001595699"/>
    </source>
</evidence>
<evidence type="ECO:0000313" key="7">
    <source>
        <dbReference type="EMBL" id="MFC3765176.1"/>
    </source>
</evidence>
<dbReference type="PANTHER" id="PTHR23427:SF2">
    <property type="entry name" value="SURFEIT LOCUS PROTEIN 1"/>
    <property type="match status" value="1"/>
</dbReference>
<evidence type="ECO:0000256" key="2">
    <source>
        <dbReference type="ARBA" id="ARBA00007165"/>
    </source>
</evidence>
<organism evidence="7 8">
    <name type="scientific">Tenggerimyces flavus</name>
    <dbReference type="NCBI Taxonomy" id="1708749"/>
    <lineage>
        <taxon>Bacteria</taxon>
        <taxon>Bacillati</taxon>
        <taxon>Actinomycetota</taxon>
        <taxon>Actinomycetes</taxon>
        <taxon>Propionibacteriales</taxon>
        <taxon>Nocardioidaceae</taxon>
        <taxon>Tenggerimyces</taxon>
    </lineage>
</organism>
<comment type="similarity">
    <text evidence="2 6">Belongs to the SURF1 family.</text>
</comment>
<feature type="transmembrane region" description="Helical" evidence="6">
    <location>
        <begin position="215"/>
        <end position="235"/>
    </location>
</feature>
<dbReference type="RefSeq" id="WP_205119118.1">
    <property type="nucleotide sequence ID" value="NZ_JAFBCM010000001.1"/>
</dbReference>
<sequence length="251" mass="27505">MYRVLLRPRWLLMLLVVALLVTLFIGLGNWQLSRLETRRAHNAIIEANIDGPPRPVADALTPDQPVEAKAEWQPITATGQYDTEHQLLVRYRPLEGEPGFEILTPLVTTDGSTLLVDRGWVPSGGSANEPSDVPEPPAGDVTVTGRLRLSERGSANQVHPETGQVRFIVVPRIAGWLGTPTYGGFLELTEQVPAAGDSPHLLPAPELDEGPHMGYALQWFLFALIAAVGVVLLAFDEANGGKLRERIRHNR</sequence>
<accession>A0ABV7YIJ5</accession>
<dbReference type="CDD" id="cd06662">
    <property type="entry name" value="SURF1"/>
    <property type="match status" value="1"/>
</dbReference>
<keyword evidence="8" id="KW-1185">Reference proteome</keyword>
<evidence type="ECO:0000256" key="4">
    <source>
        <dbReference type="ARBA" id="ARBA00022989"/>
    </source>
</evidence>
<evidence type="ECO:0000256" key="1">
    <source>
        <dbReference type="ARBA" id="ARBA00004370"/>
    </source>
</evidence>
<dbReference type="PROSITE" id="PS50895">
    <property type="entry name" value="SURF1"/>
    <property type="match status" value="1"/>
</dbReference>
<protein>
    <recommendedName>
        <fullName evidence="6">SURF1-like protein</fullName>
    </recommendedName>
</protein>